<feature type="non-terminal residue" evidence="2">
    <location>
        <position position="80"/>
    </location>
</feature>
<feature type="region of interest" description="Disordered" evidence="1">
    <location>
        <begin position="1"/>
        <end position="24"/>
    </location>
</feature>
<gene>
    <name evidence="2" type="ORF">SPARVUS_LOCUS9792672</name>
</gene>
<accession>A0ABN9EEP9</accession>
<dbReference type="EMBL" id="CATNWA010015432">
    <property type="protein sequence ID" value="CAI9583361.1"/>
    <property type="molecule type" value="Genomic_DNA"/>
</dbReference>
<keyword evidence="3" id="KW-1185">Reference proteome</keyword>
<evidence type="ECO:0000313" key="2">
    <source>
        <dbReference type="EMBL" id="CAI9583361.1"/>
    </source>
</evidence>
<comment type="caution">
    <text evidence="2">The sequence shown here is derived from an EMBL/GenBank/DDBJ whole genome shotgun (WGS) entry which is preliminary data.</text>
</comment>
<dbReference type="Proteomes" id="UP001162483">
    <property type="component" value="Unassembled WGS sequence"/>
</dbReference>
<sequence length="80" mass="9687">MVRETAGMIQEMDRDYSHTTGDGQRLQPYYRRWSETADMIQEMDRDCRHDTQRWTETADMIQEMDRDCRHDTGDGQRLQQ</sequence>
<evidence type="ECO:0000313" key="3">
    <source>
        <dbReference type="Proteomes" id="UP001162483"/>
    </source>
</evidence>
<proteinExistence type="predicted"/>
<name>A0ABN9EEP9_9NEOB</name>
<evidence type="ECO:0000256" key="1">
    <source>
        <dbReference type="SAM" id="MobiDB-lite"/>
    </source>
</evidence>
<protein>
    <submittedName>
        <fullName evidence="2">Uncharacterized protein</fullName>
    </submittedName>
</protein>
<reference evidence="2" key="1">
    <citation type="submission" date="2023-05" db="EMBL/GenBank/DDBJ databases">
        <authorList>
            <person name="Stuckert A."/>
        </authorList>
    </citation>
    <scope>NUCLEOTIDE SEQUENCE</scope>
</reference>
<organism evidence="2 3">
    <name type="scientific">Staurois parvus</name>
    <dbReference type="NCBI Taxonomy" id="386267"/>
    <lineage>
        <taxon>Eukaryota</taxon>
        <taxon>Metazoa</taxon>
        <taxon>Chordata</taxon>
        <taxon>Craniata</taxon>
        <taxon>Vertebrata</taxon>
        <taxon>Euteleostomi</taxon>
        <taxon>Amphibia</taxon>
        <taxon>Batrachia</taxon>
        <taxon>Anura</taxon>
        <taxon>Neobatrachia</taxon>
        <taxon>Ranoidea</taxon>
        <taxon>Ranidae</taxon>
        <taxon>Staurois</taxon>
    </lineage>
</organism>